<keyword evidence="3" id="KW-1185">Reference proteome</keyword>
<dbReference type="Proteomes" id="UP001556367">
    <property type="component" value="Unassembled WGS sequence"/>
</dbReference>
<comment type="caution">
    <text evidence="2">The sequence shown here is derived from an EMBL/GenBank/DDBJ whole genome shotgun (WGS) entry which is preliminary data.</text>
</comment>
<sequence length="202" mass="21763">MASNDDQHERIHRSTHERLDSASTNRRQHGRRVRFDLGPAHERADDSMWEGTVGRNMGVDARGGWRGDGYNGGEATERTSRIEIDNSQSNALEVDGLSSPLADSAGDAMDENYRLACSLKFAPTSPSSASPLPSLLAELGTSGLTVQLSSNGPPPYVAYSSGTFIDCACRTQTDPTAYQIWLYTSAGINGRAGPRKLRVCAS</sequence>
<feature type="compositionally biased region" description="Basic and acidic residues" evidence="1">
    <location>
        <begin position="1"/>
        <end position="20"/>
    </location>
</feature>
<reference evidence="3" key="1">
    <citation type="submission" date="2024-06" db="EMBL/GenBank/DDBJ databases">
        <title>Multi-omics analyses provide insights into the biosynthesis of the anticancer antibiotic pleurotin in Hohenbuehelia grisea.</title>
        <authorList>
            <person name="Weaver J.A."/>
            <person name="Alberti F."/>
        </authorList>
    </citation>
    <scope>NUCLEOTIDE SEQUENCE [LARGE SCALE GENOMIC DNA]</scope>
    <source>
        <strain evidence="3">T-177</strain>
    </source>
</reference>
<evidence type="ECO:0000313" key="2">
    <source>
        <dbReference type="EMBL" id="KAL0954324.1"/>
    </source>
</evidence>
<evidence type="ECO:0000313" key="3">
    <source>
        <dbReference type="Proteomes" id="UP001556367"/>
    </source>
</evidence>
<proteinExistence type="predicted"/>
<name>A0ABR3JFA9_9AGAR</name>
<organism evidence="2 3">
    <name type="scientific">Hohenbuehelia grisea</name>
    <dbReference type="NCBI Taxonomy" id="104357"/>
    <lineage>
        <taxon>Eukaryota</taxon>
        <taxon>Fungi</taxon>
        <taxon>Dikarya</taxon>
        <taxon>Basidiomycota</taxon>
        <taxon>Agaricomycotina</taxon>
        <taxon>Agaricomycetes</taxon>
        <taxon>Agaricomycetidae</taxon>
        <taxon>Agaricales</taxon>
        <taxon>Pleurotineae</taxon>
        <taxon>Pleurotaceae</taxon>
        <taxon>Hohenbuehelia</taxon>
    </lineage>
</organism>
<accession>A0ABR3JFA9</accession>
<dbReference type="EMBL" id="JASNQZ010000007">
    <property type="protein sequence ID" value="KAL0954324.1"/>
    <property type="molecule type" value="Genomic_DNA"/>
</dbReference>
<feature type="region of interest" description="Disordered" evidence="1">
    <location>
        <begin position="1"/>
        <end position="41"/>
    </location>
</feature>
<evidence type="ECO:0000256" key="1">
    <source>
        <dbReference type="SAM" id="MobiDB-lite"/>
    </source>
</evidence>
<protein>
    <submittedName>
        <fullName evidence="2">Uncharacterized protein</fullName>
    </submittedName>
</protein>
<gene>
    <name evidence="2" type="ORF">HGRIS_003322</name>
</gene>